<name>A0A073IZ08_9RHOB</name>
<evidence type="ECO:0000313" key="2">
    <source>
        <dbReference type="EMBL" id="KEJ90622.1"/>
    </source>
</evidence>
<evidence type="ECO:0000259" key="1">
    <source>
        <dbReference type="PROSITE" id="PS51186"/>
    </source>
</evidence>
<accession>A0A073IZ08</accession>
<dbReference type="Pfam" id="PF00583">
    <property type="entry name" value="Acetyltransf_1"/>
    <property type="match status" value="1"/>
</dbReference>
<dbReference type="InterPro" id="IPR000182">
    <property type="entry name" value="GNAT_dom"/>
</dbReference>
<organism evidence="2 3">
    <name type="scientific">Sulfitobacter donghicola DSW-25 = KCTC 12864 = JCM 14565</name>
    <dbReference type="NCBI Taxonomy" id="1300350"/>
    <lineage>
        <taxon>Bacteria</taxon>
        <taxon>Pseudomonadati</taxon>
        <taxon>Pseudomonadota</taxon>
        <taxon>Alphaproteobacteria</taxon>
        <taxon>Rhodobacterales</taxon>
        <taxon>Roseobacteraceae</taxon>
        <taxon>Sulfitobacter</taxon>
    </lineage>
</organism>
<feature type="domain" description="N-acetyltransferase" evidence="1">
    <location>
        <begin position="2"/>
        <end position="157"/>
    </location>
</feature>
<gene>
    <name evidence="2" type="ORF">DSW25_01530</name>
</gene>
<keyword evidence="2" id="KW-0808">Transferase</keyword>
<keyword evidence="3" id="KW-1185">Reference proteome</keyword>
<dbReference type="RefSeq" id="WP_025059000.1">
    <property type="nucleotide sequence ID" value="NZ_JAMC01000001.1"/>
</dbReference>
<dbReference type="PROSITE" id="PS51186">
    <property type="entry name" value="GNAT"/>
    <property type="match status" value="1"/>
</dbReference>
<evidence type="ECO:0000313" key="3">
    <source>
        <dbReference type="Proteomes" id="UP000027734"/>
    </source>
</evidence>
<dbReference type="SUPFAM" id="SSF55729">
    <property type="entry name" value="Acyl-CoA N-acyltransferases (Nat)"/>
    <property type="match status" value="1"/>
</dbReference>
<reference evidence="2 3" key="1">
    <citation type="submission" date="2014-01" db="EMBL/GenBank/DDBJ databases">
        <title>Sulfitobacter donghicola JCM 14565 Genome Sequencing.</title>
        <authorList>
            <person name="Lai Q."/>
            <person name="Hong Z."/>
        </authorList>
    </citation>
    <scope>NUCLEOTIDE SEQUENCE [LARGE SCALE GENOMIC DNA]</scope>
    <source>
        <strain evidence="2 3">JCM 14565</strain>
    </source>
</reference>
<protein>
    <submittedName>
        <fullName evidence="2">Acetyltransferase</fullName>
    </submittedName>
</protein>
<dbReference type="Gene3D" id="3.40.630.30">
    <property type="match status" value="1"/>
</dbReference>
<proteinExistence type="predicted"/>
<dbReference type="eggNOG" id="COG1247">
    <property type="taxonomic scope" value="Bacteria"/>
</dbReference>
<sequence length="161" mass="17849">MITVRKAMRLDTNSMADLLNEIIKIGGTTAIVRPVTGDDIAEWMTFSPELSAWHVALDDNEKVVGFQWFVPSEQLPPEAAEIATFVQVGQTGLGIGSALFTATAKAAEEIGYVWIRANIRADNEGGLTYYQSRGFRDYGIIENYELADGTLVTKRLKRYDI</sequence>
<dbReference type="OrthoDB" id="5997585at2"/>
<dbReference type="STRING" id="1300350.Z948_1593"/>
<dbReference type="EMBL" id="JAMC01000001">
    <property type="protein sequence ID" value="KEJ90622.1"/>
    <property type="molecule type" value="Genomic_DNA"/>
</dbReference>
<dbReference type="Proteomes" id="UP000027734">
    <property type="component" value="Unassembled WGS sequence"/>
</dbReference>
<comment type="caution">
    <text evidence="2">The sequence shown here is derived from an EMBL/GenBank/DDBJ whole genome shotgun (WGS) entry which is preliminary data.</text>
</comment>
<dbReference type="InterPro" id="IPR016181">
    <property type="entry name" value="Acyl_CoA_acyltransferase"/>
</dbReference>
<dbReference type="AlphaFoldDB" id="A0A073IZ08"/>
<dbReference type="GO" id="GO:0016747">
    <property type="term" value="F:acyltransferase activity, transferring groups other than amino-acyl groups"/>
    <property type="evidence" value="ECO:0007669"/>
    <property type="project" value="InterPro"/>
</dbReference>